<feature type="compositionally biased region" description="Basic and acidic residues" evidence="1">
    <location>
        <begin position="52"/>
        <end position="73"/>
    </location>
</feature>
<evidence type="ECO:0000313" key="3">
    <source>
        <dbReference type="EMBL" id="QST81588.1"/>
    </source>
</evidence>
<evidence type="ECO:0000313" key="4">
    <source>
        <dbReference type="Proteomes" id="UP000011074"/>
    </source>
</evidence>
<dbReference type="RefSeq" id="WP_030184222.1">
    <property type="nucleotide sequence ID" value="NZ_CP048261.1"/>
</dbReference>
<keyword evidence="2" id="KW-0732">Signal</keyword>
<feature type="chain" id="PRO_5032949796" description="Secreted protein" evidence="2">
    <location>
        <begin position="31"/>
        <end position="93"/>
    </location>
</feature>
<evidence type="ECO:0000256" key="2">
    <source>
        <dbReference type="SAM" id="SignalP"/>
    </source>
</evidence>
<protein>
    <recommendedName>
        <fullName evidence="5">Secreted protein</fullName>
    </recommendedName>
</protein>
<organism evidence="3 4">
    <name type="scientific">Streptomyces rimosus subsp. rimosus (strain ATCC 10970 / DSM 40260 / JCM 4667 / NRRL 2234)</name>
    <dbReference type="NCBI Taxonomy" id="1265868"/>
    <lineage>
        <taxon>Bacteria</taxon>
        <taxon>Bacillati</taxon>
        <taxon>Actinomycetota</taxon>
        <taxon>Actinomycetes</taxon>
        <taxon>Kitasatosporales</taxon>
        <taxon>Streptomycetaceae</taxon>
        <taxon>Streptomyces</taxon>
    </lineage>
</organism>
<evidence type="ECO:0000256" key="1">
    <source>
        <dbReference type="SAM" id="MobiDB-lite"/>
    </source>
</evidence>
<evidence type="ECO:0008006" key="5">
    <source>
        <dbReference type="Google" id="ProtNLM"/>
    </source>
</evidence>
<feature type="region of interest" description="Disordered" evidence="1">
    <location>
        <begin position="46"/>
        <end position="73"/>
    </location>
</feature>
<sequence length="93" mass="9905">MRRRLTSLAVSTALAGGVLFAAVPAQTAFAGQVTCHISQMAEEAAQHKSKAAKLDRSGHHKAANKERAKARAIEKRIAQCQDSEKHNSGHFGG</sequence>
<dbReference type="GeneID" id="66855626"/>
<name>A0A8A1UNU9_STRR1</name>
<feature type="signal peptide" evidence="2">
    <location>
        <begin position="1"/>
        <end position="30"/>
    </location>
</feature>
<dbReference type="Proteomes" id="UP000011074">
    <property type="component" value="Chromosome"/>
</dbReference>
<reference evidence="3" key="1">
    <citation type="submission" date="2012-12" db="EMBL/GenBank/DDBJ databases">
        <authorList>
            <person name="Pethick F.E."/>
            <person name="MacFadyen A.C."/>
            <person name="Tang Z."/>
            <person name="Sangal V."/>
            <person name="Tze-Tze L."/>
            <person name="Chu J."/>
            <person name="Guo M."/>
            <person name="Kirby R."/>
            <person name="Hoskisson P.A."/>
            <person name="Herron P.R."/>
            <person name="Hunter I.S."/>
        </authorList>
    </citation>
    <scope>NUCLEOTIDE SEQUENCE</scope>
    <source>
        <strain evidence="3">ATCC 10970</strain>
    </source>
</reference>
<reference evidence="3" key="3">
    <citation type="journal article" date="2021" name="bioRxiv">
        <title>Bilateral symmetry of linear streptomycete chromosomes.</title>
        <authorList>
            <person name="Algora-Gallardo L."/>
            <person name="Schniete J.K."/>
            <person name="Mark D.R."/>
            <person name="Hunter I.S."/>
            <person name="Herron P.R."/>
        </authorList>
    </citation>
    <scope>NUCLEOTIDE SEQUENCE</scope>
    <source>
        <strain evidence="3">ATCC 10970</strain>
    </source>
</reference>
<dbReference type="EMBL" id="CP048261">
    <property type="protein sequence ID" value="QST81588.1"/>
    <property type="molecule type" value="Genomic_DNA"/>
</dbReference>
<accession>A0A8A1UNU9</accession>
<proteinExistence type="predicted"/>
<gene>
    <name evidence="3" type="ORF">SRIM_016730</name>
</gene>
<reference evidence="3" key="2">
    <citation type="submission" date="2020-01" db="EMBL/GenBank/DDBJ databases">
        <authorList>
            <person name="Algora L."/>
            <person name="Schniete J.K."/>
            <person name="MacFadyen A."/>
            <person name="Hoskisson P.A."/>
            <person name="Hunter I.S."/>
            <person name="Herron P.R."/>
        </authorList>
    </citation>
    <scope>NUCLEOTIDE SEQUENCE</scope>
    <source>
        <strain evidence="3">ATCC 10970</strain>
    </source>
</reference>
<dbReference type="AlphaFoldDB" id="A0A8A1UNU9"/>